<accession>A0ABU1DDE9</accession>
<dbReference type="InterPro" id="IPR041916">
    <property type="entry name" value="Anti_sigma_zinc_sf"/>
</dbReference>
<dbReference type="InterPro" id="IPR014710">
    <property type="entry name" value="RmlC-like_jellyroll"/>
</dbReference>
<keyword evidence="3" id="KW-1185">Reference proteome</keyword>
<dbReference type="Proteomes" id="UP001181622">
    <property type="component" value="Unassembled WGS sequence"/>
</dbReference>
<evidence type="ECO:0000313" key="2">
    <source>
        <dbReference type="EMBL" id="MDR4306107.1"/>
    </source>
</evidence>
<dbReference type="CDD" id="cd20301">
    <property type="entry name" value="cupin_ChrR"/>
    <property type="match status" value="1"/>
</dbReference>
<reference evidence="2" key="1">
    <citation type="submission" date="2020-10" db="EMBL/GenBank/DDBJ databases">
        <authorList>
            <person name="Abbas A."/>
            <person name="Razzaq R."/>
            <person name="Waqas M."/>
            <person name="Abbas N."/>
            <person name="Nielsen T.K."/>
            <person name="Hansen L.H."/>
            <person name="Hussain S."/>
            <person name="Shahid M."/>
        </authorList>
    </citation>
    <scope>NUCLEOTIDE SEQUENCE</scope>
    <source>
        <strain evidence="2">S14</strain>
    </source>
</reference>
<dbReference type="InterPro" id="IPR012807">
    <property type="entry name" value="Anti-sigma_ChrR"/>
</dbReference>
<dbReference type="NCBIfam" id="TIGR02451">
    <property type="entry name" value="anti_sig_ChrR"/>
    <property type="match status" value="1"/>
</dbReference>
<dbReference type="EMBL" id="JADBEO010000009">
    <property type="protein sequence ID" value="MDR4306107.1"/>
    <property type="molecule type" value="Genomic_DNA"/>
</dbReference>
<dbReference type="InterPro" id="IPR025979">
    <property type="entry name" value="ChrR-like_cupin_dom"/>
</dbReference>
<protein>
    <submittedName>
        <fullName evidence="2">Cupin domain-containing protein</fullName>
    </submittedName>
</protein>
<proteinExistence type="predicted"/>
<sequence>MERLLDGYARGALDPYSHALVEAHLILSPENRDYVRNIEATIGEELEAVPSTRPQRAARDQVLAAIYAGGWYGRPRPPKIDPDLPEPLARLVGAPLSDLKWRFAAPGAREHRVFEGGGISASFIQVKPSRRLPQHTHCGIEATLVIKGAFSDHLGRYRRGDVAVADPSVDHSPIADPDGPCVCFVVAEGPPRLTGPLGRLLQRVFGG</sequence>
<gene>
    <name evidence="2" type="ORF">IHQ68_05690</name>
</gene>
<dbReference type="Gene3D" id="2.60.120.10">
    <property type="entry name" value="Jelly Rolls"/>
    <property type="match status" value="1"/>
</dbReference>
<name>A0ABU1DDE9_9HYPH</name>
<comment type="caution">
    <text evidence="2">The sequence shown here is derived from an EMBL/GenBank/DDBJ whole genome shotgun (WGS) entry which is preliminary data.</text>
</comment>
<dbReference type="Pfam" id="PF12973">
    <property type="entry name" value="Cupin_7"/>
    <property type="match status" value="1"/>
</dbReference>
<dbReference type="Gene3D" id="1.10.10.1320">
    <property type="entry name" value="Anti-sigma factor, zinc-finger domain"/>
    <property type="match status" value="1"/>
</dbReference>
<feature type="domain" description="ChrR-like cupin" evidence="1">
    <location>
        <begin position="97"/>
        <end position="186"/>
    </location>
</feature>
<dbReference type="InterPro" id="IPR011051">
    <property type="entry name" value="RmlC_Cupin_sf"/>
</dbReference>
<evidence type="ECO:0000259" key="1">
    <source>
        <dbReference type="Pfam" id="PF12973"/>
    </source>
</evidence>
<evidence type="ECO:0000313" key="3">
    <source>
        <dbReference type="Proteomes" id="UP001181622"/>
    </source>
</evidence>
<dbReference type="SUPFAM" id="SSF51182">
    <property type="entry name" value="RmlC-like cupins"/>
    <property type="match status" value="1"/>
</dbReference>
<organism evidence="2 3">
    <name type="scientific">Chelatococcus sambhunathii</name>
    <dbReference type="NCBI Taxonomy" id="363953"/>
    <lineage>
        <taxon>Bacteria</taxon>
        <taxon>Pseudomonadati</taxon>
        <taxon>Pseudomonadota</taxon>
        <taxon>Alphaproteobacteria</taxon>
        <taxon>Hyphomicrobiales</taxon>
        <taxon>Chelatococcaceae</taxon>
        <taxon>Chelatococcus</taxon>
    </lineage>
</organism>